<dbReference type="InterPro" id="IPR049326">
    <property type="entry name" value="Rhodopsin_dom_fungi"/>
</dbReference>
<proteinExistence type="inferred from homology"/>
<dbReference type="PANTHER" id="PTHR33048:SF129">
    <property type="entry name" value="INTEGRAL MEMBRANE PROTEIN-RELATED"/>
    <property type="match status" value="1"/>
</dbReference>
<evidence type="ECO:0000256" key="5">
    <source>
        <dbReference type="ARBA" id="ARBA00038359"/>
    </source>
</evidence>
<evidence type="ECO:0000256" key="2">
    <source>
        <dbReference type="ARBA" id="ARBA00022692"/>
    </source>
</evidence>
<keyword evidence="3 6" id="KW-1133">Transmembrane helix</keyword>
<dbReference type="OrthoDB" id="5429740at2759"/>
<dbReference type="PANTHER" id="PTHR33048">
    <property type="entry name" value="PTH11-LIKE INTEGRAL MEMBRANE PROTEIN (AFU_ORTHOLOGUE AFUA_5G11245)"/>
    <property type="match status" value="1"/>
</dbReference>
<keyword evidence="9" id="KW-1185">Reference proteome</keyword>
<feature type="transmembrane region" description="Helical" evidence="6">
    <location>
        <begin position="93"/>
        <end position="116"/>
    </location>
</feature>
<keyword evidence="4 6" id="KW-0472">Membrane</keyword>
<dbReference type="VEuPathDB" id="FungiDB:P170DRAFT_442127"/>
<protein>
    <recommendedName>
        <fullName evidence="7">Rhodopsin domain-containing protein</fullName>
    </recommendedName>
</protein>
<dbReference type="GO" id="GO:0016020">
    <property type="term" value="C:membrane"/>
    <property type="evidence" value="ECO:0007669"/>
    <property type="project" value="UniProtKB-SubCell"/>
</dbReference>
<evidence type="ECO:0000256" key="1">
    <source>
        <dbReference type="ARBA" id="ARBA00004141"/>
    </source>
</evidence>
<dbReference type="GeneID" id="36558138"/>
<keyword evidence="2 6" id="KW-0812">Transmembrane</keyword>
<dbReference type="EMBL" id="MSFO01000001">
    <property type="protein sequence ID" value="PLB53916.1"/>
    <property type="molecule type" value="Genomic_DNA"/>
</dbReference>
<dbReference type="InterPro" id="IPR052337">
    <property type="entry name" value="SAT4-like"/>
</dbReference>
<evidence type="ECO:0000256" key="6">
    <source>
        <dbReference type="SAM" id="Phobius"/>
    </source>
</evidence>
<name>A0A2I2GM13_9EURO</name>
<evidence type="ECO:0000259" key="7">
    <source>
        <dbReference type="Pfam" id="PF20684"/>
    </source>
</evidence>
<comment type="caution">
    <text evidence="8">The sequence shown here is derived from an EMBL/GenBank/DDBJ whole genome shotgun (WGS) entry which is preliminary data.</text>
</comment>
<dbReference type="Pfam" id="PF20684">
    <property type="entry name" value="Fung_rhodopsin"/>
    <property type="match status" value="1"/>
</dbReference>
<evidence type="ECO:0000256" key="4">
    <source>
        <dbReference type="ARBA" id="ARBA00023136"/>
    </source>
</evidence>
<sequence length="366" mass="40928">MTQILALTGIVTVALIFRLGVKTWVRWLLPRVSSPERIWGLEDLLFLVGYGLDIAHMAFIQKSLNWGLGRHMWFLADDERAKALRNEFISQPLAVLASMFSRSGMMCFLYTCFGSADKHIRLSIVVCIIIQVIANSVTAIQIIVQCGPTSFIAPNRVAYFHYMWDPLPSDGSVACQSPEVQTTIGFVQGGLNTTVDFFLTIISAIQLWRFTIRATDSGPSGSNSFLAKFHNMPKQTRARRMWQTITLSGPLLLSGIASIVKTYLLKSIGDENDITHNTVPFVLWVKIENYSILLATCAPVVRLLIRMLSDNHNNTGSYWSHSRSHQFQEGFELDKHHHTHSKGAVVMSVFAVQVDSDGASTSRLVH</sequence>
<feature type="transmembrane region" description="Helical" evidence="6">
    <location>
        <begin position="44"/>
        <end position="60"/>
    </location>
</feature>
<evidence type="ECO:0000256" key="3">
    <source>
        <dbReference type="ARBA" id="ARBA00022989"/>
    </source>
</evidence>
<accession>A0A2I2GM13</accession>
<dbReference type="Proteomes" id="UP000234275">
    <property type="component" value="Unassembled WGS sequence"/>
</dbReference>
<dbReference type="RefSeq" id="XP_024709218.1">
    <property type="nucleotide sequence ID" value="XM_024850439.1"/>
</dbReference>
<comment type="similarity">
    <text evidence="5">Belongs to the SAT4 family.</text>
</comment>
<comment type="subcellular location">
    <subcellularLocation>
        <location evidence="1">Membrane</location>
        <topology evidence="1">Multi-pass membrane protein</topology>
    </subcellularLocation>
</comment>
<dbReference type="AlphaFoldDB" id="A0A2I2GM13"/>
<feature type="domain" description="Rhodopsin" evidence="7">
    <location>
        <begin position="37"/>
        <end position="213"/>
    </location>
</feature>
<feature type="transmembrane region" description="Helical" evidence="6">
    <location>
        <begin position="122"/>
        <end position="144"/>
    </location>
</feature>
<evidence type="ECO:0000313" key="8">
    <source>
        <dbReference type="EMBL" id="PLB53916.1"/>
    </source>
</evidence>
<organism evidence="8 9">
    <name type="scientific">Aspergillus steynii IBT 23096</name>
    <dbReference type="NCBI Taxonomy" id="1392250"/>
    <lineage>
        <taxon>Eukaryota</taxon>
        <taxon>Fungi</taxon>
        <taxon>Dikarya</taxon>
        <taxon>Ascomycota</taxon>
        <taxon>Pezizomycotina</taxon>
        <taxon>Eurotiomycetes</taxon>
        <taxon>Eurotiomycetidae</taxon>
        <taxon>Eurotiales</taxon>
        <taxon>Aspergillaceae</taxon>
        <taxon>Aspergillus</taxon>
        <taxon>Aspergillus subgen. Circumdati</taxon>
    </lineage>
</organism>
<reference evidence="8 9" key="1">
    <citation type="submission" date="2016-12" db="EMBL/GenBank/DDBJ databases">
        <title>The genomes of Aspergillus section Nigri reveals drivers in fungal speciation.</title>
        <authorList>
            <consortium name="DOE Joint Genome Institute"/>
            <person name="Vesth T.C."/>
            <person name="Nybo J."/>
            <person name="Theobald S."/>
            <person name="Brandl J."/>
            <person name="Frisvad J.C."/>
            <person name="Nielsen K.F."/>
            <person name="Lyhne E.K."/>
            <person name="Kogle M.E."/>
            <person name="Kuo A."/>
            <person name="Riley R."/>
            <person name="Clum A."/>
            <person name="Nolan M."/>
            <person name="Lipzen A."/>
            <person name="Salamov A."/>
            <person name="Henrissat B."/>
            <person name="Wiebenga A."/>
            <person name="De Vries R.P."/>
            <person name="Grigoriev I.V."/>
            <person name="Mortensen U.H."/>
            <person name="Andersen M.R."/>
            <person name="Baker S.E."/>
        </authorList>
    </citation>
    <scope>NUCLEOTIDE SEQUENCE [LARGE SCALE GENOMIC DNA]</scope>
    <source>
        <strain evidence="8 9">IBT 23096</strain>
    </source>
</reference>
<gene>
    <name evidence="8" type="ORF">P170DRAFT_442127</name>
</gene>
<evidence type="ECO:0000313" key="9">
    <source>
        <dbReference type="Proteomes" id="UP000234275"/>
    </source>
</evidence>